<sequence length="163" mass="17199">MHYHSSVYVIGSMLLIQLVRDVHSLRCYTCVPVLQSGEDCSDPRSDQFQYCQNNQDICRVTAVSLPGAGGVRTPTINRGCASSSDFSGQMSGFLAVGAQNCATTAEGQRVSKLCICKYDGCNAQTMGQLTDNSMFNGVPAASVSGLVMATSAGIMLLLGRALA</sequence>
<evidence type="ECO:0000313" key="6">
    <source>
        <dbReference type="Proteomes" id="UP000192578"/>
    </source>
</evidence>
<comment type="caution">
    <text evidence="5">The sequence shown here is derived from an EMBL/GenBank/DDBJ whole genome shotgun (WGS) entry which is preliminary data.</text>
</comment>
<dbReference type="EMBL" id="MTYJ01000311">
    <property type="protein sequence ID" value="OWA53274.1"/>
    <property type="molecule type" value="Genomic_DNA"/>
</dbReference>
<dbReference type="GO" id="GO:0032222">
    <property type="term" value="P:regulation of synaptic transmission, cholinergic"/>
    <property type="evidence" value="ECO:0007669"/>
    <property type="project" value="InterPro"/>
</dbReference>
<name>A0A9X6NP90_HYPEX</name>
<evidence type="ECO:0008006" key="7">
    <source>
        <dbReference type="Google" id="ProtNLM"/>
    </source>
</evidence>
<evidence type="ECO:0000256" key="3">
    <source>
        <dbReference type="SAM" id="Phobius"/>
    </source>
</evidence>
<feature type="transmembrane region" description="Helical" evidence="3">
    <location>
        <begin position="138"/>
        <end position="158"/>
    </location>
</feature>
<protein>
    <recommendedName>
        <fullName evidence="7">Protein sleepless</fullName>
    </recommendedName>
</protein>
<keyword evidence="1 4" id="KW-0732">Signal</keyword>
<keyword evidence="3" id="KW-1133">Transmembrane helix</keyword>
<dbReference type="InterPro" id="IPR031424">
    <property type="entry name" value="QVR-like"/>
</dbReference>
<gene>
    <name evidence="5" type="ORF">BV898_17708</name>
</gene>
<keyword evidence="2" id="KW-0325">Glycoprotein</keyword>
<dbReference type="InterPro" id="IPR045860">
    <property type="entry name" value="Snake_toxin-like_sf"/>
</dbReference>
<keyword evidence="3" id="KW-0472">Membrane</keyword>
<dbReference type="InterPro" id="IPR050975">
    <property type="entry name" value="Sleep_regulator"/>
</dbReference>
<accession>A0A9X6NP90</accession>
<evidence type="ECO:0000313" key="5">
    <source>
        <dbReference type="EMBL" id="OWA53274.1"/>
    </source>
</evidence>
<dbReference type="AlphaFoldDB" id="A0A9X6NP90"/>
<evidence type="ECO:0000256" key="1">
    <source>
        <dbReference type="ARBA" id="ARBA00022729"/>
    </source>
</evidence>
<proteinExistence type="predicted"/>
<dbReference type="Pfam" id="PF17064">
    <property type="entry name" value="QVR"/>
    <property type="match status" value="1"/>
</dbReference>
<keyword evidence="3" id="KW-0812">Transmembrane</keyword>
<reference evidence="6" key="1">
    <citation type="submission" date="2017-01" db="EMBL/GenBank/DDBJ databases">
        <title>Comparative genomics of anhydrobiosis in the tardigrade Hypsibius dujardini.</title>
        <authorList>
            <person name="Yoshida Y."/>
            <person name="Koutsovoulos G."/>
            <person name="Laetsch D."/>
            <person name="Stevens L."/>
            <person name="Kumar S."/>
            <person name="Horikawa D."/>
            <person name="Ishino K."/>
            <person name="Komine S."/>
            <person name="Tomita M."/>
            <person name="Blaxter M."/>
            <person name="Arakawa K."/>
        </authorList>
    </citation>
    <scope>NUCLEOTIDE SEQUENCE [LARGE SCALE GENOMIC DNA]</scope>
    <source>
        <strain evidence="6">Z151</strain>
    </source>
</reference>
<evidence type="ECO:0000256" key="2">
    <source>
        <dbReference type="ARBA" id="ARBA00023180"/>
    </source>
</evidence>
<dbReference type="PANTHER" id="PTHR33562">
    <property type="entry name" value="ATILLA, ISOFORM B-RELATED-RELATED"/>
    <property type="match status" value="1"/>
</dbReference>
<dbReference type="GO" id="GO:0030431">
    <property type="term" value="P:sleep"/>
    <property type="evidence" value="ECO:0007669"/>
    <property type="project" value="InterPro"/>
</dbReference>
<dbReference type="SUPFAM" id="SSF57302">
    <property type="entry name" value="Snake toxin-like"/>
    <property type="match status" value="1"/>
</dbReference>
<organism evidence="5 6">
    <name type="scientific">Hypsibius exemplaris</name>
    <name type="common">Freshwater tardigrade</name>
    <dbReference type="NCBI Taxonomy" id="2072580"/>
    <lineage>
        <taxon>Eukaryota</taxon>
        <taxon>Metazoa</taxon>
        <taxon>Ecdysozoa</taxon>
        <taxon>Tardigrada</taxon>
        <taxon>Eutardigrada</taxon>
        <taxon>Parachela</taxon>
        <taxon>Hypsibioidea</taxon>
        <taxon>Hypsibiidae</taxon>
        <taxon>Hypsibius</taxon>
    </lineage>
</organism>
<dbReference type="OrthoDB" id="10197289at2759"/>
<evidence type="ECO:0000256" key="4">
    <source>
        <dbReference type="SAM" id="SignalP"/>
    </source>
</evidence>
<feature type="chain" id="PRO_5040979600" description="Protein sleepless" evidence="4">
    <location>
        <begin position="25"/>
        <end position="163"/>
    </location>
</feature>
<keyword evidence="6" id="KW-1185">Reference proteome</keyword>
<dbReference type="Proteomes" id="UP000192578">
    <property type="component" value="Unassembled WGS sequence"/>
</dbReference>
<feature type="signal peptide" evidence="4">
    <location>
        <begin position="1"/>
        <end position="24"/>
    </location>
</feature>